<comment type="caution">
    <text evidence="1">The sequence shown here is derived from an EMBL/GenBank/DDBJ whole genome shotgun (WGS) entry which is preliminary data.</text>
</comment>
<evidence type="ECO:0000313" key="1">
    <source>
        <dbReference type="EMBL" id="KAG8633855.1"/>
    </source>
</evidence>
<accession>A0ACB7G187</accession>
<sequence length="124" mass="13914">MGSCLSAESRSPRPGSPSSPAFGIKKRNSKKRPGSRNSSFDYRREEPLHRIPGRLFLNGSSNIASLFTQQGKKGTNQDAMIVWEVLNLENMDKTRYWKIVGCSAYTGEGLLEGFDWLVQDMMIP</sequence>
<keyword evidence="2" id="KW-1185">Reference proteome</keyword>
<name>A0ACB7G187_MANES</name>
<dbReference type="Proteomes" id="UP000091857">
    <property type="component" value="Chromosome 18"/>
</dbReference>
<proteinExistence type="predicted"/>
<gene>
    <name evidence="1" type="ORF">MANES_18G141025v8</name>
</gene>
<reference evidence="2" key="1">
    <citation type="journal article" date="2016" name="Nat. Biotechnol.">
        <title>Sequencing wild and cultivated cassava and related species reveals extensive interspecific hybridization and genetic diversity.</title>
        <authorList>
            <person name="Bredeson J.V."/>
            <person name="Lyons J.B."/>
            <person name="Prochnik S.E."/>
            <person name="Wu G.A."/>
            <person name="Ha C.M."/>
            <person name="Edsinger-Gonzales E."/>
            <person name="Grimwood J."/>
            <person name="Schmutz J."/>
            <person name="Rabbi I.Y."/>
            <person name="Egesi C."/>
            <person name="Nauluvula P."/>
            <person name="Lebot V."/>
            <person name="Ndunguru J."/>
            <person name="Mkamilo G."/>
            <person name="Bart R.S."/>
            <person name="Setter T.L."/>
            <person name="Gleadow R.M."/>
            <person name="Kulakow P."/>
            <person name="Ferguson M.E."/>
            <person name="Rounsley S."/>
            <person name="Rokhsar D.S."/>
        </authorList>
    </citation>
    <scope>NUCLEOTIDE SEQUENCE [LARGE SCALE GENOMIC DNA]</scope>
    <source>
        <strain evidence="2">cv. AM560-2</strain>
    </source>
</reference>
<dbReference type="EMBL" id="CM004404">
    <property type="protein sequence ID" value="KAG8633855.1"/>
    <property type="molecule type" value="Genomic_DNA"/>
</dbReference>
<evidence type="ECO:0000313" key="2">
    <source>
        <dbReference type="Proteomes" id="UP000091857"/>
    </source>
</evidence>
<organism evidence="1 2">
    <name type="scientific">Manihot esculenta</name>
    <name type="common">Cassava</name>
    <name type="synonym">Jatropha manihot</name>
    <dbReference type="NCBI Taxonomy" id="3983"/>
    <lineage>
        <taxon>Eukaryota</taxon>
        <taxon>Viridiplantae</taxon>
        <taxon>Streptophyta</taxon>
        <taxon>Embryophyta</taxon>
        <taxon>Tracheophyta</taxon>
        <taxon>Spermatophyta</taxon>
        <taxon>Magnoliopsida</taxon>
        <taxon>eudicotyledons</taxon>
        <taxon>Gunneridae</taxon>
        <taxon>Pentapetalae</taxon>
        <taxon>rosids</taxon>
        <taxon>fabids</taxon>
        <taxon>Malpighiales</taxon>
        <taxon>Euphorbiaceae</taxon>
        <taxon>Crotonoideae</taxon>
        <taxon>Manihoteae</taxon>
        <taxon>Manihot</taxon>
    </lineage>
</organism>
<protein>
    <submittedName>
        <fullName evidence="1">Uncharacterized protein</fullName>
    </submittedName>
</protein>